<proteinExistence type="predicted"/>
<reference evidence="2 3" key="1">
    <citation type="submission" date="2019-02" db="EMBL/GenBank/DDBJ databases">
        <title>Deep-cultivation of Planctomycetes and their phenomic and genomic characterization uncovers novel biology.</title>
        <authorList>
            <person name="Wiegand S."/>
            <person name="Jogler M."/>
            <person name="Boedeker C."/>
            <person name="Pinto D."/>
            <person name="Vollmers J."/>
            <person name="Rivas-Marin E."/>
            <person name="Kohn T."/>
            <person name="Peeters S.H."/>
            <person name="Heuer A."/>
            <person name="Rast P."/>
            <person name="Oberbeckmann S."/>
            <person name="Bunk B."/>
            <person name="Jeske O."/>
            <person name="Meyerdierks A."/>
            <person name="Storesund J.E."/>
            <person name="Kallscheuer N."/>
            <person name="Luecker S."/>
            <person name="Lage O.M."/>
            <person name="Pohl T."/>
            <person name="Merkel B.J."/>
            <person name="Hornburger P."/>
            <person name="Mueller R.-W."/>
            <person name="Bruemmer F."/>
            <person name="Labrenz M."/>
            <person name="Spormann A.M."/>
            <person name="Op den Camp H."/>
            <person name="Overmann J."/>
            <person name="Amann R."/>
            <person name="Jetten M.S.M."/>
            <person name="Mascher T."/>
            <person name="Medema M.H."/>
            <person name="Devos D.P."/>
            <person name="Kaster A.-K."/>
            <person name="Ovreas L."/>
            <person name="Rohde M."/>
            <person name="Galperin M.Y."/>
            <person name="Jogler C."/>
        </authorList>
    </citation>
    <scope>NUCLEOTIDE SEQUENCE [LARGE SCALE GENOMIC DNA]</scope>
    <source>
        <strain evidence="2 3">Mal52</strain>
    </source>
</reference>
<evidence type="ECO:0000256" key="1">
    <source>
        <dbReference type="SAM" id="SignalP"/>
    </source>
</evidence>
<protein>
    <recommendedName>
        <fullName evidence="4">Secreted protein</fullName>
    </recommendedName>
</protein>
<dbReference type="AlphaFoldDB" id="A0A517ZTK4"/>
<feature type="chain" id="PRO_5021966303" description="Secreted protein" evidence="1">
    <location>
        <begin position="21"/>
        <end position="357"/>
    </location>
</feature>
<gene>
    <name evidence="2" type="ORF">Mal52_42860</name>
</gene>
<dbReference type="KEGG" id="sdyn:Mal52_42860"/>
<dbReference type="Proteomes" id="UP000319383">
    <property type="component" value="Chromosome"/>
</dbReference>
<organism evidence="2 3">
    <name type="scientific">Symmachiella dynata</name>
    <dbReference type="NCBI Taxonomy" id="2527995"/>
    <lineage>
        <taxon>Bacteria</taxon>
        <taxon>Pseudomonadati</taxon>
        <taxon>Planctomycetota</taxon>
        <taxon>Planctomycetia</taxon>
        <taxon>Planctomycetales</taxon>
        <taxon>Planctomycetaceae</taxon>
        <taxon>Symmachiella</taxon>
    </lineage>
</organism>
<feature type="signal peptide" evidence="1">
    <location>
        <begin position="1"/>
        <end position="20"/>
    </location>
</feature>
<evidence type="ECO:0008006" key="4">
    <source>
        <dbReference type="Google" id="ProtNLM"/>
    </source>
</evidence>
<name>A0A517ZTK4_9PLAN</name>
<sequence length="357" mass="38674" precursor="true">MQNYAWFAVIVMGTVSVARAAEPIQPAAANFEQSIFSAAEPADFASQWGVQPVSCEYASSCNGCNNCLSCGTGGCGCGCGCGYECGSGLSFLKGDHCFDSFIEPTTNPVFFEDPRARTRVRGLFINQMIPEDSILQGGDFQVYAVQLSVALSDRFAVIANKDGYIKLQSDALPNNGGWADLATGVKYVMVRDVENQFLLSGGVLYEWANGSSDVYQGNGDGMWNFFLTTGKELGEDSHFIGTVGWHLPNNPNQESESMFYSLHLDNEVVDDVYVLWEMNGIQYLQSGNRLPGVSVEGGDLINLGAGDVAGNHVLTMAWGAALILTDSLRVSGAWEIPLTSRKDLLDSRTTITMSWIY</sequence>
<evidence type="ECO:0000313" key="2">
    <source>
        <dbReference type="EMBL" id="QDU45790.1"/>
    </source>
</evidence>
<keyword evidence="3" id="KW-1185">Reference proteome</keyword>
<keyword evidence="1" id="KW-0732">Signal</keyword>
<dbReference type="RefSeq" id="WP_145378333.1">
    <property type="nucleotide sequence ID" value="NZ_CP036276.1"/>
</dbReference>
<evidence type="ECO:0000313" key="3">
    <source>
        <dbReference type="Proteomes" id="UP000319383"/>
    </source>
</evidence>
<accession>A0A517ZTK4</accession>
<dbReference type="EMBL" id="CP036276">
    <property type="protein sequence ID" value="QDU45790.1"/>
    <property type="molecule type" value="Genomic_DNA"/>
</dbReference>